<gene>
    <name evidence="8" type="ORF">F4557_004973</name>
</gene>
<sequence length="304" mass="33244">MAQTAPPAARGHEAPEVERGERRTAAAAMRRRVLTAPPVWRELLLVVLFYTAYTLTRIILVQDGTGPAFEHADQILAAERALGLDVELYLNETLLTVPWLARAANVFYATMHFIVTLGVVVWLYRYRPEHYRWLRTSIMVATGVALLGFWLYPLAPPRFLHHEGFVDPVTALHSLGLYASDASGTLTNQYAAMPSMHAGWALWCGVVVVKLATQKWAKALGAVYPATTVVVILSTANHYVLDAVAGIALVSGALWLSWALYARCPRPLLVARARVSHRLAQRTGRGTAGGRPAGSPATRCAGRT</sequence>
<feature type="region of interest" description="Disordered" evidence="5">
    <location>
        <begin position="1"/>
        <end position="21"/>
    </location>
</feature>
<feature type="compositionally biased region" description="Basic and acidic residues" evidence="5">
    <location>
        <begin position="10"/>
        <end position="21"/>
    </location>
</feature>
<dbReference type="Pfam" id="PF14378">
    <property type="entry name" value="PAP2_3"/>
    <property type="match status" value="1"/>
</dbReference>
<evidence type="ECO:0000256" key="1">
    <source>
        <dbReference type="ARBA" id="ARBA00004141"/>
    </source>
</evidence>
<organism evidence="8 9">
    <name type="scientific">Actinomadura livida</name>
    <dbReference type="NCBI Taxonomy" id="79909"/>
    <lineage>
        <taxon>Bacteria</taxon>
        <taxon>Bacillati</taxon>
        <taxon>Actinomycetota</taxon>
        <taxon>Actinomycetes</taxon>
        <taxon>Streptosporangiales</taxon>
        <taxon>Thermomonosporaceae</taxon>
        <taxon>Actinomadura</taxon>
    </lineage>
</organism>
<feature type="transmembrane region" description="Helical" evidence="6">
    <location>
        <begin position="219"/>
        <end position="237"/>
    </location>
</feature>
<dbReference type="PANTHER" id="PTHR31310:SF7">
    <property type="entry name" value="PA-PHOSPHATASE RELATED-FAMILY PROTEIN DDB_G0268928"/>
    <property type="match status" value="1"/>
</dbReference>
<evidence type="ECO:0000256" key="6">
    <source>
        <dbReference type="SAM" id="Phobius"/>
    </source>
</evidence>
<feature type="domain" description="Inositolphosphotransferase Aur1/Ipt1" evidence="7">
    <location>
        <begin position="74"/>
        <end position="256"/>
    </location>
</feature>
<feature type="region of interest" description="Disordered" evidence="5">
    <location>
        <begin position="281"/>
        <end position="304"/>
    </location>
</feature>
<dbReference type="RefSeq" id="WP_229808104.1">
    <property type="nucleotide sequence ID" value="NZ_BAAAHD010000073.1"/>
</dbReference>
<evidence type="ECO:0000256" key="2">
    <source>
        <dbReference type="ARBA" id="ARBA00022692"/>
    </source>
</evidence>
<evidence type="ECO:0000256" key="5">
    <source>
        <dbReference type="SAM" id="MobiDB-lite"/>
    </source>
</evidence>
<feature type="transmembrane region" description="Helical" evidence="6">
    <location>
        <begin position="243"/>
        <end position="262"/>
    </location>
</feature>
<feature type="compositionally biased region" description="Low complexity" evidence="5">
    <location>
        <begin position="293"/>
        <end position="304"/>
    </location>
</feature>
<name>A0A7W7N050_9ACTN</name>
<dbReference type="EMBL" id="JACHMV010000001">
    <property type="protein sequence ID" value="MBB4776555.1"/>
    <property type="molecule type" value="Genomic_DNA"/>
</dbReference>
<dbReference type="CDD" id="cd03386">
    <property type="entry name" value="PAP2_Aur1_like"/>
    <property type="match status" value="1"/>
</dbReference>
<protein>
    <recommendedName>
        <fullName evidence="7">Inositolphosphotransferase Aur1/Ipt1 domain-containing protein</fullName>
    </recommendedName>
</protein>
<feature type="transmembrane region" description="Helical" evidence="6">
    <location>
        <begin position="106"/>
        <end position="124"/>
    </location>
</feature>
<keyword evidence="2 6" id="KW-0812">Transmembrane</keyword>
<evidence type="ECO:0000259" key="7">
    <source>
        <dbReference type="Pfam" id="PF14378"/>
    </source>
</evidence>
<evidence type="ECO:0000313" key="9">
    <source>
        <dbReference type="Proteomes" id="UP000549343"/>
    </source>
</evidence>
<reference evidence="8 9" key="1">
    <citation type="submission" date="2020-08" db="EMBL/GenBank/DDBJ databases">
        <title>Sequencing the genomes of 1000 actinobacteria strains.</title>
        <authorList>
            <person name="Klenk H.-P."/>
        </authorList>
    </citation>
    <scope>NUCLEOTIDE SEQUENCE [LARGE SCALE GENOMIC DNA]</scope>
    <source>
        <strain evidence="8 9">DSM 44772</strain>
    </source>
</reference>
<dbReference type="InterPro" id="IPR026841">
    <property type="entry name" value="Aur1/Ipt1"/>
</dbReference>
<comment type="caution">
    <text evidence="8">The sequence shown here is derived from an EMBL/GenBank/DDBJ whole genome shotgun (WGS) entry which is preliminary data.</text>
</comment>
<feature type="transmembrane region" description="Helical" evidence="6">
    <location>
        <begin position="190"/>
        <end position="212"/>
    </location>
</feature>
<evidence type="ECO:0000313" key="8">
    <source>
        <dbReference type="EMBL" id="MBB4776555.1"/>
    </source>
</evidence>
<evidence type="ECO:0000256" key="3">
    <source>
        <dbReference type="ARBA" id="ARBA00022989"/>
    </source>
</evidence>
<dbReference type="PANTHER" id="PTHR31310">
    <property type="match status" value="1"/>
</dbReference>
<feature type="transmembrane region" description="Helical" evidence="6">
    <location>
        <begin position="39"/>
        <end position="60"/>
    </location>
</feature>
<evidence type="ECO:0000256" key="4">
    <source>
        <dbReference type="ARBA" id="ARBA00023136"/>
    </source>
</evidence>
<keyword evidence="4 6" id="KW-0472">Membrane</keyword>
<dbReference type="InterPro" id="IPR052185">
    <property type="entry name" value="IPC_Synthase-Related"/>
</dbReference>
<dbReference type="AlphaFoldDB" id="A0A7W7N050"/>
<comment type="subcellular location">
    <subcellularLocation>
        <location evidence="1">Membrane</location>
        <topology evidence="1">Multi-pass membrane protein</topology>
    </subcellularLocation>
</comment>
<proteinExistence type="predicted"/>
<feature type="transmembrane region" description="Helical" evidence="6">
    <location>
        <begin position="136"/>
        <end position="155"/>
    </location>
</feature>
<dbReference type="Proteomes" id="UP000549343">
    <property type="component" value="Unassembled WGS sequence"/>
</dbReference>
<accession>A0A7W7N050</accession>
<keyword evidence="3 6" id="KW-1133">Transmembrane helix</keyword>
<dbReference type="GO" id="GO:0016020">
    <property type="term" value="C:membrane"/>
    <property type="evidence" value="ECO:0007669"/>
    <property type="project" value="UniProtKB-SubCell"/>
</dbReference>